<feature type="binding site" evidence="5">
    <location>
        <position position="40"/>
    </location>
    <ligand>
        <name>isopentenyl diphosphate</name>
        <dbReference type="ChEBI" id="CHEBI:128769"/>
    </ligand>
</feature>
<evidence type="ECO:0000256" key="5">
    <source>
        <dbReference type="HAMAP-Rule" id="MF_00191"/>
    </source>
</evidence>
<dbReference type="GO" id="GO:0050992">
    <property type="term" value="P:dimethylallyl diphosphate biosynthetic process"/>
    <property type="evidence" value="ECO:0007669"/>
    <property type="project" value="UniProtKB-UniRule"/>
</dbReference>
<dbReference type="AlphaFoldDB" id="A0A662D699"/>
<evidence type="ECO:0000256" key="3">
    <source>
        <dbReference type="ARBA" id="ARBA00023004"/>
    </source>
</evidence>
<dbReference type="NCBIfam" id="TIGR00216">
    <property type="entry name" value="ispH_lytB"/>
    <property type="match status" value="1"/>
</dbReference>
<feature type="binding site" evidence="5">
    <location>
        <position position="261"/>
    </location>
    <ligand>
        <name>dimethylallyl diphosphate</name>
        <dbReference type="ChEBI" id="CHEBI:57623"/>
    </ligand>
</feature>
<feature type="binding site" evidence="5">
    <location>
        <position position="40"/>
    </location>
    <ligand>
        <name>(2E)-4-hydroxy-3-methylbut-2-enyl diphosphate</name>
        <dbReference type="ChEBI" id="CHEBI:128753"/>
    </ligand>
</feature>
<dbReference type="InterPro" id="IPR003451">
    <property type="entry name" value="LytB/IspH"/>
</dbReference>
<feature type="binding site" evidence="5">
    <location>
        <position position="217"/>
    </location>
    <ligand>
        <name>dimethylallyl diphosphate</name>
        <dbReference type="ChEBI" id="CHEBI:57623"/>
    </ligand>
</feature>
<keyword evidence="1 5" id="KW-0004">4Fe-4S</keyword>
<feature type="binding site" evidence="5">
    <location>
        <position position="72"/>
    </location>
    <ligand>
        <name>(2E)-4-hydroxy-3-methylbut-2-enyl diphosphate</name>
        <dbReference type="ChEBI" id="CHEBI:128753"/>
    </ligand>
</feature>
<dbReference type="GO" id="GO:0016114">
    <property type="term" value="P:terpenoid biosynthetic process"/>
    <property type="evidence" value="ECO:0007669"/>
    <property type="project" value="UniProtKB-UniRule"/>
</dbReference>
<keyword evidence="5 6" id="KW-0560">Oxidoreductase</keyword>
<evidence type="ECO:0000256" key="4">
    <source>
        <dbReference type="ARBA" id="ARBA00023014"/>
    </source>
</evidence>
<dbReference type="EMBL" id="QMPY01000007">
    <property type="protein sequence ID" value="RLE08785.1"/>
    <property type="molecule type" value="Genomic_DNA"/>
</dbReference>
<dbReference type="Gene3D" id="3.40.50.11270">
    <property type="match status" value="1"/>
</dbReference>
<feature type="binding site" evidence="5">
    <location>
        <position position="122"/>
    </location>
    <ligand>
        <name>(2E)-4-hydroxy-3-methylbut-2-enyl diphosphate</name>
        <dbReference type="ChEBI" id="CHEBI:128753"/>
    </ligand>
</feature>
<feature type="binding site" evidence="5">
    <location>
        <position position="72"/>
    </location>
    <ligand>
        <name>isopentenyl diphosphate</name>
        <dbReference type="ChEBI" id="CHEBI:128769"/>
    </ligand>
</feature>
<dbReference type="HAMAP" id="MF_00191">
    <property type="entry name" value="IspH"/>
    <property type="match status" value="1"/>
</dbReference>
<keyword evidence="5" id="KW-0414">Isoprene biosynthesis</keyword>
<comment type="cofactor">
    <cofactor evidence="5">
        <name>[4Fe-4S] cluster</name>
        <dbReference type="ChEBI" id="CHEBI:49883"/>
    </cofactor>
    <text evidence="5">Binds 1 [4Fe-4S] cluster per subunit.</text>
</comment>
<comment type="caution">
    <text evidence="6">The sequence shown here is derived from an EMBL/GenBank/DDBJ whole genome shotgun (WGS) entry which is preliminary data.</text>
</comment>
<gene>
    <name evidence="5 6" type="primary">ispH</name>
    <name evidence="6" type="ORF">DRZ78_00365</name>
</gene>
<feature type="active site" description="Proton donor" evidence="5">
    <location>
        <position position="124"/>
    </location>
</feature>
<comment type="pathway">
    <text evidence="5">Isoprenoid biosynthesis; dimethylallyl diphosphate biosynthesis; dimethylallyl diphosphate from (2E)-4-hydroxy-3-methylbutenyl diphosphate: step 1/1.</text>
</comment>
<keyword evidence="4 5" id="KW-0411">Iron-sulfur</keyword>
<feature type="binding site" evidence="5">
    <location>
        <position position="94"/>
    </location>
    <ligand>
        <name>[4Fe-4S] cluster</name>
        <dbReference type="ChEBI" id="CHEBI:49883"/>
    </ligand>
</feature>
<feature type="binding site" evidence="5">
    <location>
        <position position="189"/>
    </location>
    <ligand>
        <name>[4Fe-4S] cluster</name>
        <dbReference type="ChEBI" id="CHEBI:49883"/>
    </ligand>
</feature>
<feature type="binding site" evidence="5">
    <location>
        <position position="12"/>
    </location>
    <ligand>
        <name>[4Fe-4S] cluster</name>
        <dbReference type="ChEBI" id="CHEBI:49883"/>
    </ligand>
</feature>
<feature type="binding site" evidence="5">
    <location>
        <position position="219"/>
    </location>
    <ligand>
        <name>(2E)-4-hydroxy-3-methylbut-2-enyl diphosphate</name>
        <dbReference type="ChEBI" id="CHEBI:128753"/>
    </ligand>
</feature>
<protein>
    <recommendedName>
        <fullName evidence="5">4-hydroxy-3-methylbut-2-enyl diphosphate reductase</fullName>
        <shortName evidence="5">HMBPP reductase</shortName>
        <ecNumber evidence="5">1.17.7.4</ecNumber>
    </recommendedName>
</protein>
<name>A0A662D699_UNCAE</name>
<feature type="binding site" evidence="5">
    <location>
        <position position="218"/>
    </location>
    <ligand>
        <name>isopentenyl diphosphate</name>
        <dbReference type="ChEBI" id="CHEBI:128769"/>
    </ligand>
</feature>
<dbReference type="Pfam" id="PF02401">
    <property type="entry name" value="LYTB"/>
    <property type="match status" value="1"/>
</dbReference>
<organism evidence="6 7">
    <name type="scientific">Aerophobetes bacterium</name>
    <dbReference type="NCBI Taxonomy" id="2030807"/>
    <lineage>
        <taxon>Bacteria</taxon>
        <taxon>Candidatus Aerophobota</taxon>
    </lineage>
</organism>
<dbReference type="EC" id="1.17.7.4" evidence="5"/>
<evidence type="ECO:0000256" key="2">
    <source>
        <dbReference type="ARBA" id="ARBA00022723"/>
    </source>
</evidence>
<feature type="binding site" evidence="5">
    <location>
        <position position="261"/>
    </location>
    <ligand>
        <name>isopentenyl diphosphate</name>
        <dbReference type="ChEBI" id="CHEBI:128769"/>
    </ligand>
</feature>
<dbReference type="GO" id="GO:0051745">
    <property type="term" value="F:4-hydroxy-3-methylbut-2-enyl diphosphate reductase activity"/>
    <property type="evidence" value="ECO:0007669"/>
    <property type="project" value="UniProtKB-UniRule"/>
</dbReference>
<dbReference type="Gene3D" id="3.40.1010.20">
    <property type="entry name" value="4-hydroxy-3-methylbut-2-enyl diphosphate reductase, catalytic domain"/>
    <property type="match status" value="2"/>
</dbReference>
<feature type="binding site" evidence="5">
    <location>
        <position position="122"/>
    </location>
    <ligand>
        <name>dimethylallyl diphosphate</name>
        <dbReference type="ChEBI" id="CHEBI:57623"/>
    </ligand>
</feature>
<feature type="binding site" evidence="5">
    <location>
        <position position="40"/>
    </location>
    <ligand>
        <name>dimethylallyl diphosphate</name>
        <dbReference type="ChEBI" id="CHEBI:57623"/>
    </ligand>
</feature>
<dbReference type="UniPathway" id="UPA00056">
    <property type="reaction ID" value="UER00097"/>
</dbReference>
<dbReference type="UniPathway" id="UPA00059">
    <property type="reaction ID" value="UER00105"/>
</dbReference>
<comment type="function">
    <text evidence="5">Catalyzes the conversion of 1-hydroxy-2-methyl-2-(E)-butenyl 4-diphosphate (HMBPP) into a mixture of isopentenyl diphosphate (IPP) and dimethylallyl diphosphate (DMAPP). Acts in the terminal step of the DOXP/MEP pathway for isoprenoid precursor biosynthesis.</text>
</comment>
<evidence type="ECO:0000313" key="7">
    <source>
        <dbReference type="Proteomes" id="UP000277457"/>
    </source>
</evidence>
<feature type="binding site" evidence="5">
    <location>
        <position position="122"/>
    </location>
    <ligand>
        <name>isopentenyl diphosphate</name>
        <dbReference type="ChEBI" id="CHEBI:128769"/>
    </ligand>
</feature>
<keyword evidence="2 5" id="KW-0479">Metal-binding</keyword>
<reference evidence="6 7" key="1">
    <citation type="submission" date="2018-06" db="EMBL/GenBank/DDBJ databases">
        <title>Extensive metabolic versatility and redundancy in microbially diverse, dynamic hydrothermal sediments.</title>
        <authorList>
            <person name="Dombrowski N."/>
            <person name="Teske A."/>
            <person name="Baker B.J."/>
        </authorList>
    </citation>
    <scope>NUCLEOTIDE SEQUENCE [LARGE SCALE GENOMIC DNA]</scope>
    <source>
        <strain evidence="6">B7_G13</strain>
    </source>
</reference>
<comment type="similarity">
    <text evidence="5">Belongs to the IspH family.</text>
</comment>
<feature type="binding site" evidence="5">
    <location>
        <position position="161"/>
    </location>
    <ligand>
        <name>(2E)-4-hydroxy-3-methylbut-2-enyl diphosphate</name>
        <dbReference type="ChEBI" id="CHEBI:128753"/>
    </ligand>
</feature>
<feature type="binding site" evidence="5">
    <location>
        <position position="218"/>
    </location>
    <ligand>
        <name>dimethylallyl diphosphate</name>
        <dbReference type="ChEBI" id="CHEBI:57623"/>
    </ligand>
</feature>
<comment type="catalytic activity">
    <reaction evidence="5">
        <text>isopentenyl diphosphate + 2 oxidized [2Fe-2S]-[ferredoxin] + H2O = (2E)-4-hydroxy-3-methylbut-2-enyl diphosphate + 2 reduced [2Fe-2S]-[ferredoxin] + 2 H(+)</text>
        <dbReference type="Rhea" id="RHEA:24488"/>
        <dbReference type="Rhea" id="RHEA-COMP:10000"/>
        <dbReference type="Rhea" id="RHEA-COMP:10001"/>
        <dbReference type="ChEBI" id="CHEBI:15377"/>
        <dbReference type="ChEBI" id="CHEBI:15378"/>
        <dbReference type="ChEBI" id="CHEBI:33737"/>
        <dbReference type="ChEBI" id="CHEBI:33738"/>
        <dbReference type="ChEBI" id="CHEBI:128753"/>
        <dbReference type="ChEBI" id="CHEBI:128769"/>
        <dbReference type="EC" id="1.17.7.4"/>
    </reaction>
</comment>
<dbReference type="CDD" id="cd13944">
    <property type="entry name" value="lytB_ispH"/>
    <property type="match status" value="1"/>
</dbReference>
<dbReference type="PANTHER" id="PTHR30426:SF0">
    <property type="entry name" value="4-HYDROXY-3-METHYLBUT-2-ENYL DIPHOSPHATE REDUCTASE"/>
    <property type="match status" value="1"/>
</dbReference>
<proteinExistence type="inferred from homology"/>
<feature type="binding site" evidence="5">
    <location>
        <position position="217"/>
    </location>
    <ligand>
        <name>isopentenyl diphosphate</name>
        <dbReference type="ChEBI" id="CHEBI:128769"/>
    </ligand>
</feature>
<dbReference type="GO" id="GO:0051539">
    <property type="term" value="F:4 iron, 4 sulfur cluster binding"/>
    <property type="evidence" value="ECO:0007669"/>
    <property type="project" value="UniProtKB-UniRule"/>
</dbReference>
<accession>A0A662D699</accession>
<feature type="binding site" evidence="5">
    <location>
        <position position="219"/>
    </location>
    <ligand>
        <name>isopentenyl diphosphate</name>
        <dbReference type="ChEBI" id="CHEBI:128769"/>
    </ligand>
</feature>
<evidence type="ECO:0000313" key="6">
    <source>
        <dbReference type="EMBL" id="RLE08785.1"/>
    </source>
</evidence>
<comment type="pathway">
    <text evidence="5">Isoprenoid biosynthesis; isopentenyl diphosphate biosynthesis via DXP pathway; isopentenyl diphosphate from 1-deoxy-D-xylulose 5-phosphate: step 6/6.</text>
</comment>
<keyword evidence="3 5" id="KW-0408">Iron</keyword>
<feature type="binding site" evidence="5">
    <location>
        <position position="219"/>
    </location>
    <ligand>
        <name>dimethylallyl diphosphate</name>
        <dbReference type="ChEBI" id="CHEBI:57623"/>
    </ligand>
</feature>
<evidence type="ECO:0000256" key="1">
    <source>
        <dbReference type="ARBA" id="ARBA00022485"/>
    </source>
</evidence>
<dbReference type="GO" id="GO:0046872">
    <property type="term" value="F:metal ion binding"/>
    <property type="evidence" value="ECO:0007669"/>
    <property type="project" value="UniProtKB-KW"/>
</dbReference>
<feature type="binding site" evidence="5">
    <location>
        <position position="72"/>
    </location>
    <ligand>
        <name>dimethylallyl diphosphate</name>
        <dbReference type="ChEBI" id="CHEBI:57623"/>
    </ligand>
</feature>
<feature type="binding site" evidence="5">
    <location>
        <position position="217"/>
    </location>
    <ligand>
        <name>(2E)-4-hydroxy-3-methylbut-2-enyl diphosphate</name>
        <dbReference type="ChEBI" id="CHEBI:128753"/>
    </ligand>
</feature>
<feature type="binding site" evidence="5">
    <location>
        <position position="261"/>
    </location>
    <ligand>
        <name>(2E)-4-hydroxy-3-methylbut-2-enyl diphosphate</name>
        <dbReference type="ChEBI" id="CHEBI:128753"/>
    </ligand>
</feature>
<sequence>MKVYLPSEIGFCFGVKRALKLTYDELKNGEKVYTLGELIHNPYVVEDLKRKGVEPVSDPSQIKEGTVIIRSHGADPSLIERMKKEGLKVVDATCPYVLKLRKIATLLSKKSYQIVVVGLDTHPEIKGVMASIKEKRIYVVKNPDEAKNVPYAKKIGVVVQTTESLDNFRNIVKNLMEKGEECRVFNTICRVIRDRQLALKELVKRVEAMIIVGGYSSSNTHQLFRICQNLKVKAQFIEGEEDLRLKEWKGVKTVGIMGGTSTPKELIEKVKDRLLSIES</sequence>
<dbReference type="Proteomes" id="UP000277457">
    <property type="component" value="Unassembled WGS sequence"/>
</dbReference>
<dbReference type="GO" id="GO:0019288">
    <property type="term" value="P:isopentenyl diphosphate biosynthetic process, methylerythritol 4-phosphate pathway"/>
    <property type="evidence" value="ECO:0007669"/>
    <property type="project" value="UniProtKB-UniRule"/>
</dbReference>
<comment type="catalytic activity">
    <reaction evidence="5">
        <text>dimethylallyl diphosphate + 2 oxidized [2Fe-2S]-[ferredoxin] + H2O = (2E)-4-hydroxy-3-methylbut-2-enyl diphosphate + 2 reduced [2Fe-2S]-[ferredoxin] + 2 H(+)</text>
        <dbReference type="Rhea" id="RHEA:24825"/>
        <dbReference type="Rhea" id="RHEA-COMP:10000"/>
        <dbReference type="Rhea" id="RHEA-COMP:10001"/>
        <dbReference type="ChEBI" id="CHEBI:15377"/>
        <dbReference type="ChEBI" id="CHEBI:15378"/>
        <dbReference type="ChEBI" id="CHEBI:33737"/>
        <dbReference type="ChEBI" id="CHEBI:33738"/>
        <dbReference type="ChEBI" id="CHEBI:57623"/>
        <dbReference type="ChEBI" id="CHEBI:128753"/>
        <dbReference type="EC" id="1.17.7.4"/>
    </reaction>
</comment>
<dbReference type="PANTHER" id="PTHR30426">
    <property type="entry name" value="4-HYDROXY-3-METHYLBUT-2-ENYL DIPHOSPHATE REDUCTASE"/>
    <property type="match status" value="1"/>
</dbReference>
<feature type="binding site" evidence="5">
    <location>
        <position position="218"/>
    </location>
    <ligand>
        <name>(2E)-4-hydroxy-3-methylbut-2-enyl diphosphate</name>
        <dbReference type="ChEBI" id="CHEBI:128753"/>
    </ligand>
</feature>